<dbReference type="RefSeq" id="WP_207837878.1">
    <property type="nucleotide sequence ID" value="NZ_CP088282.1"/>
</dbReference>
<dbReference type="EMBL" id="JAGEPA010000001">
    <property type="protein sequence ID" value="MBO1434665.1"/>
    <property type="molecule type" value="Genomic_DNA"/>
</dbReference>
<dbReference type="Proteomes" id="UP000692816">
    <property type="component" value="Unassembled WGS sequence"/>
</dbReference>
<organism evidence="1 2">
    <name type="scientific">Bradyrhizobium quebecense</name>
    <dbReference type="NCBI Taxonomy" id="2748629"/>
    <lineage>
        <taxon>Bacteria</taxon>
        <taxon>Pseudomonadati</taxon>
        <taxon>Pseudomonadota</taxon>
        <taxon>Alphaproteobacteria</taxon>
        <taxon>Hyphomicrobiales</taxon>
        <taxon>Nitrobacteraceae</taxon>
        <taxon>Bradyrhizobium</taxon>
    </lineage>
</organism>
<gene>
    <name evidence="1" type="ORF">J4P68_35965</name>
</gene>
<comment type="caution">
    <text evidence="1">The sequence shown here is derived from an EMBL/GenBank/DDBJ whole genome shotgun (WGS) entry which is preliminary data.</text>
</comment>
<protein>
    <submittedName>
        <fullName evidence="1">Uncharacterized protein</fullName>
    </submittedName>
</protein>
<sequence length="92" mass="10993">MDWRGLSDRFHCWGDDTAVSPAKLRDDRFATSVSLDWSELRDDYFQALRKISLPLFNLFTIAGWLDPETWFTRDMVERKLGAMDERMRLFEQ</sequence>
<accession>A0ABS3MTK4</accession>
<keyword evidence="2" id="KW-1185">Reference proteome</keyword>
<reference evidence="1" key="1">
    <citation type="journal article" date="2021" name="Int. J. Syst. Evol. Microbiol.">
        <title>Bradyrhizobium septentrionale sp. nov. (sv. septentrionale) and Bradyrhizobium quebecense sp. nov. (sv. septentrionale) associated with legumes native to Canada possess rearranged symbiosis genes and numerous insertion sequences.</title>
        <authorList>
            <person name="Bromfield E.S.P."/>
            <person name="Cloutier S."/>
        </authorList>
    </citation>
    <scope>NUCLEOTIDE SEQUENCE</scope>
    <source>
        <strain evidence="1">12S5</strain>
    </source>
</reference>
<proteinExistence type="predicted"/>
<name>A0ABS3MTK4_9BRAD</name>
<evidence type="ECO:0000313" key="2">
    <source>
        <dbReference type="Proteomes" id="UP000692816"/>
    </source>
</evidence>
<evidence type="ECO:0000313" key="1">
    <source>
        <dbReference type="EMBL" id="MBO1434665.1"/>
    </source>
</evidence>